<evidence type="ECO:0000256" key="1">
    <source>
        <dbReference type="SAM" id="MobiDB-lite"/>
    </source>
</evidence>
<keyword evidence="3" id="KW-1185">Reference proteome</keyword>
<feature type="compositionally biased region" description="Basic and acidic residues" evidence="1">
    <location>
        <begin position="1"/>
        <end position="17"/>
    </location>
</feature>
<dbReference type="AlphaFoldDB" id="A0A7J0C1B6"/>
<organism evidence="2 3">
    <name type="scientific">Streptomyces fulvorobeus</name>
    <dbReference type="NCBI Taxonomy" id="284028"/>
    <lineage>
        <taxon>Bacteria</taxon>
        <taxon>Bacillati</taxon>
        <taxon>Actinomycetota</taxon>
        <taxon>Actinomycetes</taxon>
        <taxon>Kitasatosporales</taxon>
        <taxon>Streptomycetaceae</taxon>
        <taxon>Streptomyces</taxon>
    </lineage>
</organism>
<name>A0A7J0C1B6_9ACTN</name>
<gene>
    <name evidence="2" type="ORF">Sfulv_03470</name>
</gene>
<evidence type="ECO:0000313" key="3">
    <source>
        <dbReference type="Proteomes" id="UP000498980"/>
    </source>
</evidence>
<protein>
    <submittedName>
        <fullName evidence="2">Uncharacterized protein</fullName>
    </submittedName>
</protein>
<feature type="region of interest" description="Disordered" evidence="1">
    <location>
        <begin position="1"/>
        <end position="22"/>
    </location>
</feature>
<proteinExistence type="predicted"/>
<dbReference type="Proteomes" id="UP000498980">
    <property type="component" value="Unassembled WGS sequence"/>
</dbReference>
<evidence type="ECO:0000313" key="2">
    <source>
        <dbReference type="EMBL" id="GFM95536.1"/>
    </source>
</evidence>
<reference evidence="2 3" key="1">
    <citation type="submission" date="2020-05" db="EMBL/GenBank/DDBJ databases">
        <title>Whole genome shotgun sequence of Streptomyces fulvorobeus NBRC 15897.</title>
        <authorList>
            <person name="Komaki H."/>
            <person name="Tamura T."/>
        </authorList>
    </citation>
    <scope>NUCLEOTIDE SEQUENCE [LARGE SCALE GENOMIC DNA]</scope>
    <source>
        <strain evidence="2 3">NBRC 15897</strain>
    </source>
</reference>
<sequence>MDGRLRPEFRPGVDEGRAIGPLPAPAARRAHVRVTVAAGVRDREAGALVVTSWLSAYRRQSAAPAAP</sequence>
<accession>A0A7J0C1B6</accession>
<comment type="caution">
    <text evidence="2">The sequence shown here is derived from an EMBL/GenBank/DDBJ whole genome shotgun (WGS) entry which is preliminary data.</text>
</comment>
<dbReference type="EMBL" id="BLWC01000001">
    <property type="protein sequence ID" value="GFM95536.1"/>
    <property type="molecule type" value="Genomic_DNA"/>
</dbReference>